<dbReference type="Pfam" id="PF00392">
    <property type="entry name" value="GntR"/>
    <property type="match status" value="1"/>
</dbReference>
<dbReference type="InterPro" id="IPR036388">
    <property type="entry name" value="WH-like_DNA-bd_sf"/>
</dbReference>
<dbReference type="GO" id="GO:0045892">
    <property type="term" value="P:negative regulation of DNA-templated transcription"/>
    <property type="evidence" value="ECO:0007669"/>
    <property type="project" value="TreeGrafter"/>
</dbReference>
<keyword evidence="6" id="KW-1185">Reference proteome</keyword>
<evidence type="ECO:0000256" key="1">
    <source>
        <dbReference type="ARBA" id="ARBA00023015"/>
    </source>
</evidence>
<evidence type="ECO:0000256" key="3">
    <source>
        <dbReference type="ARBA" id="ARBA00023163"/>
    </source>
</evidence>
<dbReference type="SUPFAM" id="SSF46785">
    <property type="entry name" value="Winged helix' DNA-binding domain"/>
    <property type="match status" value="1"/>
</dbReference>
<dbReference type="PANTHER" id="PTHR44846:SF1">
    <property type="entry name" value="MANNOSYL-D-GLYCERATE TRANSPORT_METABOLISM SYSTEM REPRESSOR MNGR-RELATED"/>
    <property type="match status" value="1"/>
</dbReference>
<dbReference type="InterPro" id="IPR000524">
    <property type="entry name" value="Tscrpt_reg_HTH_GntR"/>
</dbReference>
<keyword evidence="3" id="KW-0804">Transcription</keyword>
<evidence type="ECO:0000313" key="5">
    <source>
        <dbReference type="EMBL" id="AOZ72402.1"/>
    </source>
</evidence>
<dbReference type="KEGG" id="avu:BK816_03080"/>
<protein>
    <recommendedName>
        <fullName evidence="4">HTH gntR-type domain-containing protein</fullName>
    </recommendedName>
</protein>
<dbReference type="InterPro" id="IPR028978">
    <property type="entry name" value="Chorismate_lyase_/UTRA_dom_sf"/>
</dbReference>
<name>A0A1D9MJD8_9ACTO</name>
<dbReference type="Pfam" id="PF07702">
    <property type="entry name" value="UTRA"/>
    <property type="match status" value="1"/>
</dbReference>
<evidence type="ECO:0000256" key="2">
    <source>
        <dbReference type="ARBA" id="ARBA00023125"/>
    </source>
</evidence>
<proteinExistence type="predicted"/>
<organism evidence="5 6">
    <name type="scientific">Boudabousia tangfeifanii</name>
    <dbReference type="NCBI Taxonomy" id="1912795"/>
    <lineage>
        <taxon>Bacteria</taxon>
        <taxon>Bacillati</taxon>
        <taxon>Actinomycetota</taxon>
        <taxon>Actinomycetes</taxon>
        <taxon>Actinomycetales</taxon>
        <taxon>Actinomycetaceae</taxon>
        <taxon>Boudabousia</taxon>
    </lineage>
</organism>
<dbReference type="AlphaFoldDB" id="A0A1D9MJD8"/>
<dbReference type="PRINTS" id="PR00035">
    <property type="entry name" value="HTHGNTR"/>
</dbReference>
<dbReference type="Gene3D" id="3.40.1410.10">
    <property type="entry name" value="Chorismate lyase-like"/>
    <property type="match status" value="1"/>
</dbReference>
<dbReference type="PANTHER" id="PTHR44846">
    <property type="entry name" value="MANNOSYL-D-GLYCERATE TRANSPORT/METABOLISM SYSTEM REPRESSOR MNGR-RELATED"/>
    <property type="match status" value="1"/>
</dbReference>
<dbReference type="OrthoDB" id="7363114at2"/>
<evidence type="ECO:0000313" key="6">
    <source>
        <dbReference type="Proteomes" id="UP000176288"/>
    </source>
</evidence>
<dbReference type="STRING" id="1912795.BK816_03080"/>
<keyword evidence="2" id="KW-0238">DNA-binding</keyword>
<dbReference type="GO" id="GO:0003677">
    <property type="term" value="F:DNA binding"/>
    <property type="evidence" value="ECO:0007669"/>
    <property type="project" value="UniProtKB-KW"/>
</dbReference>
<evidence type="ECO:0000259" key="4">
    <source>
        <dbReference type="PROSITE" id="PS50949"/>
    </source>
</evidence>
<dbReference type="SUPFAM" id="SSF64288">
    <property type="entry name" value="Chorismate lyase-like"/>
    <property type="match status" value="1"/>
</dbReference>
<feature type="domain" description="HTH gntR-type" evidence="4">
    <location>
        <begin position="3"/>
        <end position="70"/>
    </location>
</feature>
<sequence>MIQLKHDQVREHLRALIESGLQVGAPLPSERELCKQFGVSRMTVRQATDALVNEGLLERVQGRGTFVSRPHIDLQLRLSSFAEEMSKRGLSPSARYLQAEETEADPVVATALETSIGVPVYHFRRVRYGSGMPISIQEDWMPAKLAPGLLTEGMPASLYATLKQHGMPPQWGEDTITTKLITDEEAELLEQTPPQAGLYVTRRTFSGETAVLCSKTLYRHDRYSLWVPVSSPSPTMSGQQLPNTRRK</sequence>
<dbReference type="InterPro" id="IPR036390">
    <property type="entry name" value="WH_DNA-bd_sf"/>
</dbReference>
<dbReference type="PROSITE" id="PS50949">
    <property type="entry name" value="HTH_GNTR"/>
    <property type="match status" value="1"/>
</dbReference>
<gene>
    <name evidence="5" type="ORF">BK816_03080</name>
</gene>
<reference evidence="5 6" key="1">
    <citation type="submission" date="2016-10" db="EMBL/GenBank/DDBJ databases">
        <title>Actinomyces aegypiusis sp. nov., isolated from the Aegypius monachus in Qinghai Tibet Plateau China.</title>
        <authorList>
            <person name="Wang Y."/>
        </authorList>
    </citation>
    <scope>NUCLEOTIDE SEQUENCE [LARGE SCALE GENOMIC DNA]</scope>
    <source>
        <strain evidence="5 6">VUL4_3</strain>
    </source>
</reference>
<dbReference type="EMBL" id="CP017812">
    <property type="protein sequence ID" value="AOZ72402.1"/>
    <property type="molecule type" value="Genomic_DNA"/>
</dbReference>
<keyword evidence="1" id="KW-0805">Transcription regulation</keyword>
<dbReference type="Gene3D" id="1.10.10.10">
    <property type="entry name" value="Winged helix-like DNA-binding domain superfamily/Winged helix DNA-binding domain"/>
    <property type="match status" value="1"/>
</dbReference>
<dbReference type="InterPro" id="IPR011663">
    <property type="entry name" value="UTRA"/>
</dbReference>
<accession>A0A1D9MJD8</accession>
<dbReference type="InterPro" id="IPR050679">
    <property type="entry name" value="Bact_HTH_transcr_reg"/>
</dbReference>
<dbReference type="CDD" id="cd07377">
    <property type="entry name" value="WHTH_GntR"/>
    <property type="match status" value="1"/>
</dbReference>
<dbReference type="SMART" id="SM00866">
    <property type="entry name" value="UTRA"/>
    <property type="match status" value="1"/>
</dbReference>
<dbReference type="SMART" id="SM00345">
    <property type="entry name" value="HTH_GNTR"/>
    <property type="match status" value="1"/>
</dbReference>
<dbReference type="GO" id="GO:0003700">
    <property type="term" value="F:DNA-binding transcription factor activity"/>
    <property type="evidence" value="ECO:0007669"/>
    <property type="project" value="InterPro"/>
</dbReference>
<dbReference type="Proteomes" id="UP000176288">
    <property type="component" value="Chromosome"/>
</dbReference>
<dbReference type="FunFam" id="1.10.10.10:FF:000079">
    <property type="entry name" value="GntR family transcriptional regulator"/>
    <property type="match status" value="1"/>
</dbReference>